<dbReference type="AlphaFoldDB" id="A0A5J9U1N2"/>
<reference evidence="2 3" key="1">
    <citation type="journal article" date="2019" name="Sci. Rep.">
        <title>A high-quality genome of Eragrostis curvula grass provides insights into Poaceae evolution and supports new strategies to enhance forage quality.</title>
        <authorList>
            <person name="Carballo J."/>
            <person name="Santos B.A.C.M."/>
            <person name="Zappacosta D."/>
            <person name="Garbus I."/>
            <person name="Selva J.P."/>
            <person name="Gallo C.A."/>
            <person name="Diaz A."/>
            <person name="Albertini E."/>
            <person name="Caccamo M."/>
            <person name="Echenique V."/>
        </authorList>
    </citation>
    <scope>NUCLEOTIDE SEQUENCE [LARGE SCALE GENOMIC DNA]</scope>
    <source>
        <strain evidence="3">cv. Victoria</strain>
        <tissue evidence="2">Leaf</tissue>
    </source>
</reference>
<name>A0A5J9U1N2_9POAL</name>
<dbReference type="Proteomes" id="UP000324897">
    <property type="component" value="Chromosome 7"/>
</dbReference>
<dbReference type="GO" id="GO:0003723">
    <property type="term" value="F:RNA binding"/>
    <property type="evidence" value="ECO:0007669"/>
    <property type="project" value="InterPro"/>
</dbReference>
<feature type="compositionally biased region" description="Polar residues" evidence="1">
    <location>
        <begin position="16"/>
        <end position="29"/>
    </location>
</feature>
<protein>
    <submittedName>
        <fullName evidence="2">Uncharacterized protein</fullName>
    </submittedName>
</protein>
<evidence type="ECO:0000313" key="3">
    <source>
        <dbReference type="Proteomes" id="UP000324897"/>
    </source>
</evidence>
<accession>A0A5J9U1N2</accession>
<dbReference type="Gramene" id="TVU17070">
    <property type="protein sequence ID" value="TVU17070"/>
    <property type="gene ID" value="EJB05_33082"/>
</dbReference>
<evidence type="ECO:0000256" key="1">
    <source>
        <dbReference type="SAM" id="MobiDB-lite"/>
    </source>
</evidence>
<feature type="region of interest" description="Disordered" evidence="1">
    <location>
        <begin position="1"/>
        <end position="29"/>
    </location>
</feature>
<keyword evidence="3" id="KW-1185">Reference proteome</keyword>
<feature type="compositionally biased region" description="Low complexity" evidence="1">
    <location>
        <begin position="1"/>
        <end position="15"/>
    </location>
</feature>
<dbReference type="InterPro" id="IPR020103">
    <property type="entry name" value="PsdUridine_synth_cat_dom_sf"/>
</dbReference>
<dbReference type="SUPFAM" id="SSF55120">
    <property type="entry name" value="Pseudouridine synthase"/>
    <property type="match status" value="1"/>
</dbReference>
<organism evidence="2 3">
    <name type="scientific">Eragrostis curvula</name>
    <name type="common">weeping love grass</name>
    <dbReference type="NCBI Taxonomy" id="38414"/>
    <lineage>
        <taxon>Eukaryota</taxon>
        <taxon>Viridiplantae</taxon>
        <taxon>Streptophyta</taxon>
        <taxon>Embryophyta</taxon>
        <taxon>Tracheophyta</taxon>
        <taxon>Spermatophyta</taxon>
        <taxon>Magnoliopsida</taxon>
        <taxon>Liliopsida</taxon>
        <taxon>Poales</taxon>
        <taxon>Poaceae</taxon>
        <taxon>PACMAD clade</taxon>
        <taxon>Chloridoideae</taxon>
        <taxon>Eragrostideae</taxon>
        <taxon>Eragrostidinae</taxon>
        <taxon>Eragrostis</taxon>
    </lineage>
</organism>
<evidence type="ECO:0000313" key="2">
    <source>
        <dbReference type="EMBL" id="TVU17070.1"/>
    </source>
</evidence>
<comment type="caution">
    <text evidence="2">The sequence shown here is derived from an EMBL/GenBank/DDBJ whole genome shotgun (WGS) entry which is preliminary data.</text>
</comment>
<gene>
    <name evidence="2" type="ORF">EJB05_33082</name>
</gene>
<dbReference type="GO" id="GO:0001522">
    <property type="term" value="P:pseudouridine synthesis"/>
    <property type="evidence" value="ECO:0007669"/>
    <property type="project" value="InterPro"/>
</dbReference>
<dbReference type="Gene3D" id="3.30.70.3160">
    <property type="match status" value="1"/>
</dbReference>
<dbReference type="EMBL" id="RWGY01000029">
    <property type="protein sequence ID" value="TVU17070.1"/>
    <property type="molecule type" value="Genomic_DNA"/>
</dbReference>
<proteinExistence type="predicted"/>
<dbReference type="GO" id="GO:0009982">
    <property type="term" value="F:pseudouridine synthase activity"/>
    <property type="evidence" value="ECO:0007669"/>
    <property type="project" value="InterPro"/>
</dbReference>
<sequence>MSPSRSSRWCGSSTSEISDSAPESLTTEDNVSCISSEVLPLHIMEKSRSFGFAGAKDKHAVTTQQIEASNK</sequence>